<dbReference type="EMBL" id="VFPV01000002">
    <property type="protein sequence ID" value="TQN03421.1"/>
    <property type="molecule type" value="Genomic_DNA"/>
</dbReference>
<gene>
    <name evidence="1" type="ORF">BDD18_2100</name>
</gene>
<evidence type="ECO:0000313" key="2">
    <source>
        <dbReference type="Proteomes" id="UP000316993"/>
    </source>
</evidence>
<dbReference type="RefSeq" id="WP_142083111.1">
    <property type="nucleotide sequence ID" value="NZ_VFPV01000002.1"/>
</dbReference>
<accession>A0A543L7X2</accession>
<sequence>MNANTSSLSSLCTASQPAVRAGSAPSAVATRPSVRYTLSQLHPSATEIDRRRLDIQMRMPQVAIGALHQFLHDLFADDDLVKAYFPHVGATSAAGHAPTMPLDLSERAAERAGTHWGLLHRHEREVAAVAAFVQSCGYYWCARQQALGGHLVPVAVSPRSYRSRIAVAQRELLQEPLRQLRRSHPELGSTLAQVLGMDCDGDVDPQQVARIQAALGTAQMQVH</sequence>
<proteinExistence type="predicted"/>
<name>A0A543L7X2_9BURK</name>
<organism evidence="1 2">
    <name type="scientific">Acidovorax temperans</name>
    <dbReference type="NCBI Taxonomy" id="80878"/>
    <lineage>
        <taxon>Bacteria</taxon>
        <taxon>Pseudomonadati</taxon>
        <taxon>Pseudomonadota</taxon>
        <taxon>Betaproteobacteria</taxon>
        <taxon>Burkholderiales</taxon>
        <taxon>Comamonadaceae</taxon>
        <taxon>Acidovorax</taxon>
    </lineage>
</organism>
<comment type="caution">
    <text evidence="1">The sequence shown here is derived from an EMBL/GenBank/DDBJ whole genome shotgun (WGS) entry which is preliminary data.</text>
</comment>
<dbReference type="Proteomes" id="UP000316993">
    <property type="component" value="Unassembled WGS sequence"/>
</dbReference>
<evidence type="ECO:0000313" key="1">
    <source>
        <dbReference type="EMBL" id="TQN03421.1"/>
    </source>
</evidence>
<reference evidence="1 2" key="1">
    <citation type="submission" date="2019-06" db="EMBL/GenBank/DDBJ databases">
        <title>Genomic Encyclopedia of Archaeal and Bacterial Type Strains, Phase II (KMG-II): from individual species to whole genera.</title>
        <authorList>
            <person name="Goeker M."/>
        </authorList>
    </citation>
    <scope>NUCLEOTIDE SEQUENCE [LARGE SCALE GENOMIC DNA]</scope>
    <source>
        <strain evidence="1 2">DSM 7270</strain>
    </source>
</reference>
<protein>
    <submittedName>
        <fullName evidence="1">Uncharacterized protein</fullName>
    </submittedName>
</protein>
<dbReference type="AlphaFoldDB" id="A0A543L7X2"/>